<dbReference type="InterPro" id="IPR022812">
    <property type="entry name" value="Dynamin"/>
</dbReference>
<name>A0AAW1NRJ2_9CHLO</name>
<dbReference type="GO" id="GO:0016020">
    <property type="term" value="C:membrane"/>
    <property type="evidence" value="ECO:0007669"/>
    <property type="project" value="TreeGrafter"/>
</dbReference>
<dbReference type="PANTHER" id="PTHR11566">
    <property type="entry name" value="DYNAMIN"/>
    <property type="match status" value="1"/>
</dbReference>
<dbReference type="GO" id="GO:0005737">
    <property type="term" value="C:cytoplasm"/>
    <property type="evidence" value="ECO:0007669"/>
    <property type="project" value="TreeGrafter"/>
</dbReference>
<evidence type="ECO:0000259" key="1">
    <source>
        <dbReference type="Pfam" id="PF00350"/>
    </source>
</evidence>
<dbReference type="GO" id="GO:0008017">
    <property type="term" value="F:microtubule binding"/>
    <property type="evidence" value="ECO:0007669"/>
    <property type="project" value="TreeGrafter"/>
</dbReference>
<feature type="domain" description="Dynamin N-terminal" evidence="1">
    <location>
        <begin position="9"/>
        <end position="80"/>
    </location>
</feature>
<comment type="caution">
    <text evidence="2">The sequence shown here is derived from an EMBL/GenBank/DDBJ whole genome shotgun (WGS) entry which is preliminary data.</text>
</comment>
<dbReference type="Pfam" id="PF00350">
    <property type="entry name" value="Dynamin_N"/>
    <property type="match status" value="1"/>
</dbReference>
<dbReference type="EMBL" id="JALJOQ010000138">
    <property type="protein sequence ID" value="KAK9794382.1"/>
    <property type="molecule type" value="Genomic_DNA"/>
</dbReference>
<gene>
    <name evidence="2" type="ORF">WJX73_002758</name>
</gene>
<dbReference type="AlphaFoldDB" id="A0AAW1NRJ2"/>
<accession>A0AAW1NRJ2</accession>
<evidence type="ECO:0000313" key="3">
    <source>
        <dbReference type="Proteomes" id="UP001465755"/>
    </source>
</evidence>
<dbReference type="Gene3D" id="3.40.50.300">
    <property type="entry name" value="P-loop containing nucleotide triphosphate hydrolases"/>
    <property type="match status" value="1"/>
</dbReference>
<dbReference type="GO" id="GO:0003924">
    <property type="term" value="F:GTPase activity"/>
    <property type="evidence" value="ECO:0007669"/>
    <property type="project" value="TreeGrafter"/>
</dbReference>
<reference evidence="2 3" key="1">
    <citation type="journal article" date="2024" name="Nat. Commun.">
        <title>Phylogenomics reveals the evolutionary origins of lichenization in chlorophyte algae.</title>
        <authorList>
            <person name="Puginier C."/>
            <person name="Libourel C."/>
            <person name="Otte J."/>
            <person name="Skaloud P."/>
            <person name="Haon M."/>
            <person name="Grisel S."/>
            <person name="Petersen M."/>
            <person name="Berrin J.G."/>
            <person name="Delaux P.M."/>
            <person name="Dal Grande F."/>
            <person name="Keller J."/>
        </authorList>
    </citation>
    <scope>NUCLEOTIDE SEQUENCE [LARGE SCALE GENOMIC DNA]</scope>
    <source>
        <strain evidence="2 3">SAG 2036</strain>
    </source>
</reference>
<dbReference type="GO" id="GO:0005874">
    <property type="term" value="C:microtubule"/>
    <property type="evidence" value="ECO:0007669"/>
    <property type="project" value="TreeGrafter"/>
</dbReference>
<dbReference type="Proteomes" id="UP001465755">
    <property type="component" value="Unassembled WGS sequence"/>
</dbReference>
<keyword evidence="3" id="KW-1185">Reference proteome</keyword>
<dbReference type="InterPro" id="IPR027417">
    <property type="entry name" value="P-loop_NTPase"/>
</dbReference>
<organism evidence="2 3">
    <name type="scientific">Symbiochloris irregularis</name>
    <dbReference type="NCBI Taxonomy" id="706552"/>
    <lineage>
        <taxon>Eukaryota</taxon>
        <taxon>Viridiplantae</taxon>
        <taxon>Chlorophyta</taxon>
        <taxon>core chlorophytes</taxon>
        <taxon>Trebouxiophyceae</taxon>
        <taxon>Trebouxiales</taxon>
        <taxon>Trebouxiaceae</taxon>
        <taxon>Symbiochloris</taxon>
    </lineage>
</organism>
<sequence>MALRQGEERAWIAYGEDDNRTEKELTMPEIAGAIEAATSELAGTNKGIVDTQIHLKVQRLNAPDLTLIDLPGIVRVPVGD</sequence>
<dbReference type="SUPFAM" id="SSF52540">
    <property type="entry name" value="P-loop containing nucleoside triphosphate hydrolases"/>
    <property type="match status" value="1"/>
</dbReference>
<dbReference type="PANTHER" id="PTHR11566:SF173">
    <property type="entry name" value="DYNAMIN-RELATED PROTEIN 4C"/>
    <property type="match status" value="1"/>
</dbReference>
<protein>
    <recommendedName>
        <fullName evidence="1">Dynamin N-terminal domain-containing protein</fullName>
    </recommendedName>
</protein>
<evidence type="ECO:0000313" key="2">
    <source>
        <dbReference type="EMBL" id="KAK9794382.1"/>
    </source>
</evidence>
<proteinExistence type="predicted"/>
<dbReference type="InterPro" id="IPR045063">
    <property type="entry name" value="Dynamin_N"/>
</dbReference>